<dbReference type="InterPro" id="IPR036179">
    <property type="entry name" value="Ig-like_dom_sf"/>
</dbReference>
<comment type="caution">
    <text evidence="4">The sequence shown here is derived from an EMBL/GenBank/DDBJ whole genome shotgun (WGS) entry which is preliminary data.</text>
</comment>
<sequence length="293" mass="32284">MLRWLFQLWTLQSLFIRAPATEALEFGDCCALKIKRPRFDSAGSFTLRQIAPGPKILARYELVGLQVSVAVEGSSVSLHCTASSLPASTRLLWIDWEGREAVSGQEGGNRTLTLEVPTDVQRGEWTCALLEGGFPKAVYPYQLHTSTVTELLDGCFTDSVLFCVLVGYLTVKTAACVALWFCFKKRLDIEVEKEMRPNRLSAATARGREAGKCRPMPGDETGKLKGNLHSAGPGGMSQGSWRVEKEESGRAARINRLPVTRTGSNRQRLSLPVFNVENKLLNPNARQADRLTG</sequence>
<evidence type="ECO:0000313" key="5">
    <source>
        <dbReference type="Proteomes" id="UP000289886"/>
    </source>
</evidence>
<feature type="domain" description="Ig-like" evidence="3">
    <location>
        <begin position="54"/>
        <end position="127"/>
    </location>
</feature>
<accession>A0A662YP68</accession>
<protein>
    <recommendedName>
        <fullName evidence="3">Ig-like domain-containing protein</fullName>
    </recommendedName>
</protein>
<dbReference type="Proteomes" id="UP000289886">
    <property type="component" value="Unassembled WGS sequence"/>
</dbReference>
<feature type="signal peptide" evidence="2">
    <location>
        <begin position="1"/>
        <end position="23"/>
    </location>
</feature>
<keyword evidence="5" id="KW-1185">Reference proteome</keyword>
<evidence type="ECO:0000259" key="3">
    <source>
        <dbReference type="PROSITE" id="PS50835"/>
    </source>
</evidence>
<dbReference type="AlphaFoldDB" id="A0A662YP68"/>
<dbReference type="SUPFAM" id="SSF48726">
    <property type="entry name" value="Immunoglobulin"/>
    <property type="match status" value="1"/>
</dbReference>
<organism evidence="4 5">
    <name type="scientific">Acipenser ruthenus</name>
    <name type="common">Sterlet sturgeon</name>
    <dbReference type="NCBI Taxonomy" id="7906"/>
    <lineage>
        <taxon>Eukaryota</taxon>
        <taxon>Metazoa</taxon>
        <taxon>Chordata</taxon>
        <taxon>Craniata</taxon>
        <taxon>Vertebrata</taxon>
        <taxon>Euteleostomi</taxon>
        <taxon>Actinopterygii</taxon>
        <taxon>Chondrostei</taxon>
        <taxon>Acipenseriformes</taxon>
        <taxon>Acipenseridae</taxon>
        <taxon>Acipenser</taxon>
    </lineage>
</organism>
<feature type="region of interest" description="Disordered" evidence="1">
    <location>
        <begin position="204"/>
        <end position="241"/>
    </location>
</feature>
<evidence type="ECO:0000256" key="2">
    <source>
        <dbReference type="SAM" id="SignalP"/>
    </source>
</evidence>
<dbReference type="InterPro" id="IPR007110">
    <property type="entry name" value="Ig-like_dom"/>
</dbReference>
<keyword evidence="2" id="KW-0732">Signal</keyword>
<proteinExistence type="predicted"/>
<dbReference type="Gene3D" id="2.60.40.10">
    <property type="entry name" value="Immunoglobulins"/>
    <property type="match status" value="1"/>
</dbReference>
<dbReference type="EMBL" id="SCEB01000915">
    <property type="protein sequence ID" value="RXM97846.1"/>
    <property type="molecule type" value="Genomic_DNA"/>
</dbReference>
<feature type="chain" id="PRO_5024873875" description="Ig-like domain-containing protein" evidence="2">
    <location>
        <begin position="24"/>
        <end position="293"/>
    </location>
</feature>
<dbReference type="PROSITE" id="PS50835">
    <property type="entry name" value="IG_LIKE"/>
    <property type="match status" value="1"/>
</dbReference>
<evidence type="ECO:0000313" key="4">
    <source>
        <dbReference type="EMBL" id="RXM97846.1"/>
    </source>
</evidence>
<reference evidence="4 5" key="1">
    <citation type="submission" date="2019-01" db="EMBL/GenBank/DDBJ databases">
        <title>Draft Genome and Complete Hox-Cluster Characterization of the Sterlet Sturgeon (Acipenser ruthenus).</title>
        <authorList>
            <person name="Wei Q."/>
        </authorList>
    </citation>
    <scope>NUCLEOTIDE SEQUENCE [LARGE SCALE GENOMIC DNA]</scope>
    <source>
        <strain evidence="4">WHYD16114868_AA</strain>
        <tissue evidence="4">Blood</tissue>
    </source>
</reference>
<dbReference type="InterPro" id="IPR013783">
    <property type="entry name" value="Ig-like_fold"/>
</dbReference>
<name>A0A662YP68_ACIRT</name>
<gene>
    <name evidence="4" type="ORF">EOD39_13910</name>
</gene>
<evidence type="ECO:0000256" key="1">
    <source>
        <dbReference type="SAM" id="MobiDB-lite"/>
    </source>
</evidence>